<feature type="compositionally biased region" description="Basic and acidic residues" evidence="1">
    <location>
        <begin position="53"/>
        <end position="68"/>
    </location>
</feature>
<evidence type="ECO:0008006" key="4">
    <source>
        <dbReference type="Google" id="ProtNLM"/>
    </source>
</evidence>
<dbReference type="EMBL" id="BAABAH010000005">
    <property type="protein sequence ID" value="GAA3817835.1"/>
    <property type="molecule type" value="Genomic_DNA"/>
</dbReference>
<gene>
    <name evidence="2" type="ORF">GCM10022242_19720</name>
</gene>
<keyword evidence="3" id="KW-1185">Reference proteome</keyword>
<proteinExistence type="predicted"/>
<protein>
    <recommendedName>
        <fullName evidence="4">Transposase</fullName>
    </recommendedName>
</protein>
<name>A0ABP7IGN1_9ACTN</name>
<evidence type="ECO:0000313" key="3">
    <source>
        <dbReference type="Proteomes" id="UP001501821"/>
    </source>
</evidence>
<evidence type="ECO:0000256" key="1">
    <source>
        <dbReference type="SAM" id="MobiDB-lite"/>
    </source>
</evidence>
<feature type="compositionally biased region" description="Basic and acidic residues" evidence="1">
    <location>
        <begin position="78"/>
        <end position="87"/>
    </location>
</feature>
<feature type="region of interest" description="Disordered" evidence="1">
    <location>
        <begin position="53"/>
        <end position="87"/>
    </location>
</feature>
<sequence length="87" mass="10170">MSQYRDRTGQRIGSLEVLSDWKRTKAGKVVWRCIDHRTGADRYLRTDQLIRMDRDQGRQDGASRRHFAEGSTASRETGWSDRMARGR</sequence>
<dbReference type="Proteomes" id="UP001501821">
    <property type="component" value="Unassembled WGS sequence"/>
</dbReference>
<evidence type="ECO:0000313" key="2">
    <source>
        <dbReference type="EMBL" id="GAA3817835.1"/>
    </source>
</evidence>
<accession>A0ABP7IGN1</accession>
<comment type="caution">
    <text evidence="2">The sequence shown here is derived from an EMBL/GenBank/DDBJ whole genome shotgun (WGS) entry which is preliminary data.</text>
</comment>
<reference evidence="3" key="1">
    <citation type="journal article" date="2019" name="Int. J. Syst. Evol. Microbiol.">
        <title>The Global Catalogue of Microorganisms (GCM) 10K type strain sequencing project: providing services to taxonomists for standard genome sequencing and annotation.</title>
        <authorList>
            <consortium name="The Broad Institute Genomics Platform"/>
            <consortium name="The Broad Institute Genome Sequencing Center for Infectious Disease"/>
            <person name="Wu L."/>
            <person name="Ma J."/>
        </authorList>
    </citation>
    <scope>NUCLEOTIDE SEQUENCE [LARGE SCALE GENOMIC DNA]</scope>
    <source>
        <strain evidence="3">JCM 16953</strain>
    </source>
</reference>
<organism evidence="2 3">
    <name type="scientific">Nocardioides panacisoli</name>
    <dbReference type="NCBI Taxonomy" id="627624"/>
    <lineage>
        <taxon>Bacteria</taxon>
        <taxon>Bacillati</taxon>
        <taxon>Actinomycetota</taxon>
        <taxon>Actinomycetes</taxon>
        <taxon>Propionibacteriales</taxon>
        <taxon>Nocardioidaceae</taxon>
        <taxon>Nocardioides</taxon>
    </lineage>
</organism>